<reference evidence="3 4" key="1">
    <citation type="submission" date="2018-08" db="EMBL/GenBank/DDBJ databases">
        <authorList>
            <person name="Khan S.A."/>
            <person name="Jeon C.O."/>
            <person name="Chun B.H."/>
            <person name="Jeong S.E."/>
        </authorList>
    </citation>
    <scope>NUCLEOTIDE SEQUENCE [LARGE SCALE GENOMIC DNA]</scope>
    <source>
        <strain evidence="3 4">S-16</strain>
    </source>
</reference>
<dbReference type="Gene3D" id="2.20.130.30">
    <property type="entry name" value="Protein of unknown function DUF2782"/>
    <property type="match status" value="1"/>
</dbReference>
<protein>
    <recommendedName>
        <fullName evidence="5">DUF2782 domain-containing protein</fullName>
    </recommendedName>
</protein>
<evidence type="ECO:0008006" key="5">
    <source>
        <dbReference type="Google" id="ProtNLM"/>
    </source>
</evidence>
<keyword evidence="4" id="KW-1185">Reference proteome</keyword>
<sequence length="112" mass="12028">MTCMSTLARHLAAAAGAFLALTLSAGTVRAAEAEADRPAKDGEPKVQRTVIEDDATRIEELKVRGQTQRITVTPKGLKSYEILPADQGRDMSDSASSQRGAAGKRVWHVMSF</sequence>
<keyword evidence="2" id="KW-0732">Signal</keyword>
<name>A0A3N7HW92_9BURK</name>
<feature type="region of interest" description="Disordered" evidence="1">
    <location>
        <begin position="84"/>
        <end position="103"/>
    </location>
</feature>
<dbReference type="Proteomes" id="UP000267464">
    <property type="component" value="Unassembled WGS sequence"/>
</dbReference>
<proteinExistence type="predicted"/>
<evidence type="ECO:0000256" key="2">
    <source>
        <dbReference type="SAM" id="SignalP"/>
    </source>
</evidence>
<gene>
    <name evidence="3" type="ORF">DZC73_03515</name>
</gene>
<feature type="chain" id="PRO_5017960633" description="DUF2782 domain-containing protein" evidence="2">
    <location>
        <begin position="31"/>
        <end position="112"/>
    </location>
</feature>
<comment type="caution">
    <text evidence="3">The sequence shown here is derived from an EMBL/GenBank/DDBJ whole genome shotgun (WGS) entry which is preliminary data.</text>
</comment>
<dbReference type="EMBL" id="QUSW01000001">
    <property type="protein sequence ID" value="RQP26123.1"/>
    <property type="molecule type" value="Genomic_DNA"/>
</dbReference>
<accession>A0A3N7HW92</accession>
<reference evidence="3 4" key="2">
    <citation type="submission" date="2018-12" db="EMBL/GenBank/DDBJ databases">
        <title>Rhizobacter gummiphilus sp. nov., a rubber-degrading bacterium isolated from the soil of a botanical garden in Japan.</title>
        <authorList>
            <person name="Shunsuke S.S."/>
        </authorList>
    </citation>
    <scope>NUCLEOTIDE SEQUENCE [LARGE SCALE GENOMIC DNA]</scope>
    <source>
        <strain evidence="3 4">S-16</strain>
    </source>
</reference>
<dbReference type="AlphaFoldDB" id="A0A3N7HW92"/>
<evidence type="ECO:0000313" key="4">
    <source>
        <dbReference type="Proteomes" id="UP000267464"/>
    </source>
</evidence>
<evidence type="ECO:0000313" key="3">
    <source>
        <dbReference type="EMBL" id="RQP26123.1"/>
    </source>
</evidence>
<organism evidence="3 4">
    <name type="scientific">Piscinibacter terrae</name>
    <dbReference type="NCBI Taxonomy" id="2496871"/>
    <lineage>
        <taxon>Bacteria</taxon>
        <taxon>Pseudomonadati</taxon>
        <taxon>Pseudomonadota</taxon>
        <taxon>Betaproteobacteria</taxon>
        <taxon>Burkholderiales</taxon>
        <taxon>Sphaerotilaceae</taxon>
        <taxon>Piscinibacter</taxon>
    </lineage>
</organism>
<evidence type="ECO:0000256" key="1">
    <source>
        <dbReference type="SAM" id="MobiDB-lite"/>
    </source>
</evidence>
<feature type="signal peptide" evidence="2">
    <location>
        <begin position="1"/>
        <end position="30"/>
    </location>
</feature>